<comment type="caution">
    <text evidence="3">The sequence shown here is derived from an EMBL/GenBank/DDBJ whole genome shotgun (WGS) entry which is preliminary data.</text>
</comment>
<protein>
    <submittedName>
        <fullName evidence="3">Transporter substrate-binding domain-containing protein</fullName>
    </submittedName>
</protein>
<feature type="domain" description="Solute-binding protein family 3/N-terminal" evidence="2">
    <location>
        <begin position="21"/>
        <end position="229"/>
    </location>
</feature>
<dbReference type="Gene3D" id="3.40.190.10">
    <property type="entry name" value="Periplasmic binding protein-like II"/>
    <property type="match status" value="2"/>
</dbReference>
<proteinExistence type="predicted"/>
<organism evidence="3 4">
    <name type="scientific">Undibacterium fentianense</name>
    <dbReference type="NCBI Taxonomy" id="2828728"/>
    <lineage>
        <taxon>Bacteria</taxon>
        <taxon>Pseudomonadati</taxon>
        <taxon>Pseudomonadota</taxon>
        <taxon>Betaproteobacteria</taxon>
        <taxon>Burkholderiales</taxon>
        <taxon>Oxalobacteraceae</taxon>
        <taxon>Undibacterium</taxon>
    </lineage>
</organism>
<evidence type="ECO:0000256" key="1">
    <source>
        <dbReference type="ARBA" id="ARBA00022729"/>
    </source>
</evidence>
<dbReference type="SUPFAM" id="SSF53850">
    <property type="entry name" value="Periplasmic binding protein-like II"/>
    <property type="match status" value="1"/>
</dbReference>
<keyword evidence="1" id="KW-0732">Signal</keyword>
<dbReference type="PANTHER" id="PTHR35936">
    <property type="entry name" value="MEMBRANE-BOUND LYTIC MUREIN TRANSGLYCOSYLASE F"/>
    <property type="match status" value="1"/>
</dbReference>
<dbReference type="AlphaFoldDB" id="A0A941IGV3"/>
<dbReference type="Pfam" id="PF00497">
    <property type="entry name" value="SBP_bac_3"/>
    <property type="match status" value="1"/>
</dbReference>
<sequence length="232" mass="26315">MCLHAQTGAAESLKLLYEVREPMFYRDAQGNLTGFIINRVNQASKIAGLKIDWVETPFKRQLKLVENNDEALCAVGMFKNKEREQFAKFSLSIYRDSARPSIMLAHRNFQPDKSMDLLRTLSIPGARMLKKETASYGTVIDDAIERSRITIVSTTAESLNMAKMIAAHRADFILVPEDEALKMIASIEDRQNLHIFKPVGMPQGPERFLMCSAKVSDEILQRMNRAIQKTHP</sequence>
<reference evidence="3" key="1">
    <citation type="submission" date="2021-04" db="EMBL/GenBank/DDBJ databases">
        <title>novel species isolated from subtropical streams in China.</title>
        <authorList>
            <person name="Lu H."/>
        </authorList>
    </citation>
    <scope>NUCLEOTIDE SEQUENCE</scope>
    <source>
        <strain evidence="3">FT137W</strain>
    </source>
</reference>
<evidence type="ECO:0000313" key="3">
    <source>
        <dbReference type="EMBL" id="MBR7800370.1"/>
    </source>
</evidence>
<dbReference type="Proteomes" id="UP000678545">
    <property type="component" value="Unassembled WGS sequence"/>
</dbReference>
<keyword evidence="4" id="KW-1185">Reference proteome</keyword>
<dbReference type="PANTHER" id="PTHR35936:SF19">
    <property type="entry name" value="AMINO-ACID-BINDING PROTEIN YXEM-RELATED"/>
    <property type="match status" value="1"/>
</dbReference>
<gene>
    <name evidence="3" type="ORF">KDM90_10235</name>
</gene>
<evidence type="ECO:0000313" key="4">
    <source>
        <dbReference type="Proteomes" id="UP000678545"/>
    </source>
</evidence>
<evidence type="ECO:0000259" key="2">
    <source>
        <dbReference type="Pfam" id="PF00497"/>
    </source>
</evidence>
<name>A0A941IGV3_9BURK</name>
<dbReference type="InterPro" id="IPR001638">
    <property type="entry name" value="Solute-binding_3/MltF_N"/>
</dbReference>
<dbReference type="RefSeq" id="WP_212675512.1">
    <property type="nucleotide sequence ID" value="NZ_JAGSPJ010000004.1"/>
</dbReference>
<accession>A0A941IGV3</accession>
<dbReference type="EMBL" id="JAGSPJ010000004">
    <property type="protein sequence ID" value="MBR7800370.1"/>
    <property type="molecule type" value="Genomic_DNA"/>
</dbReference>